<name>A0A8X6HR65_TRICU</name>
<proteinExistence type="predicted"/>
<dbReference type="OrthoDB" id="10052789at2759"/>
<reference evidence="1" key="1">
    <citation type="submission" date="2020-07" db="EMBL/GenBank/DDBJ databases">
        <title>Multicomponent nature underlies the extraordinary mechanical properties of spider dragline silk.</title>
        <authorList>
            <person name="Kono N."/>
            <person name="Nakamura H."/>
            <person name="Mori M."/>
            <person name="Yoshida Y."/>
            <person name="Ohtoshi R."/>
            <person name="Malay A.D."/>
            <person name="Moran D.A.P."/>
            <person name="Tomita M."/>
            <person name="Numata K."/>
            <person name="Arakawa K."/>
        </authorList>
    </citation>
    <scope>NUCLEOTIDE SEQUENCE</scope>
</reference>
<gene>
    <name evidence="1" type="primary">X975_25370</name>
    <name evidence="1" type="ORF">TNCT_300581</name>
</gene>
<sequence>MNFPTSLIKLQWFFGTNTIFDWGIFINEVILGFVEESTKEIDGVGKIVQIVESKFGKRKYNRGHHVEGQCVFGGVERESGKLCLVAVHDQRKRY</sequence>
<accession>A0A8X6HR65</accession>
<organism evidence="1 2">
    <name type="scientific">Trichonephila clavata</name>
    <name type="common">Joro spider</name>
    <name type="synonym">Nephila clavata</name>
    <dbReference type="NCBI Taxonomy" id="2740835"/>
    <lineage>
        <taxon>Eukaryota</taxon>
        <taxon>Metazoa</taxon>
        <taxon>Ecdysozoa</taxon>
        <taxon>Arthropoda</taxon>
        <taxon>Chelicerata</taxon>
        <taxon>Arachnida</taxon>
        <taxon>Araneae</taxon>
        <taxon>Araneomorphae</taxon>
        <taxon>Entelegynae</taxon>
        <taxon>Araneoidea</taxon>
        <taxon>Nephilidae</taxon>
        <taxon>Trichonephila</taxon>
    </lineage>
</organism>
<comment type="caution">
    <text evidence="1">The sequence shown here is derived from an EMBL/GenBank/DDBJ whole genome shotgun (WGS) entry which is preliminary data.</text>
</comment>
<dbReference type="AlphaFoldDB" id="A0A8X6HR65"/>
<dbReference type="EMBL" id="BMAO01003971">
    <property type="protein sequence ID" value="GFQ91374.1"/>
    <property type="molecule type" value="Genomic_DNA"/>
</dbReference>
<evidence type="ECO:0000313" key="1">
    <source>
        <dbReference type="EMBL" id="GFQ91374.1"/>
    </source>
</evidence>
<protein>
    <submittedName>
        <fullName evidence="1">DDE_Tnp_IS1595 domain-containing protein</fullName>
    </submittedName>
</protein>
<dbReference type="Proteomes" id="UP000887116">
    <property type="component" value="Unassembled WGS sequence"/>
</dbReference>
<evidence type="ECO:0000313" key="2">
    <source>
        <dbReference type="Proteomes" id="UP000887116"/>
    </source>
</evidence>
<keyword evidence="2" id="KW-1185">Reference proteome</keyword>